<dbReference type="AlphaFoldDB" id="A0A0E9Q3L3"/>
<reference evidence="1" key="1">
    <citation type="submission" date="2014-11" db="EMBL/GenBank/DDBJ databases">
        <authorList>
            <person name="Amaro Gonzalez C."/>
        </authorList>
    </citation>
    <scope>NUCLEOTIDE SEQUENCE</scope>
</reference>
<proteinExistence type="predicted"/>
<sequence>MAVYRNRGTVSFHSVHSRLCYCSAGHSRL</sequence>
<accession>A0A0E9Q3L3</accession>
<reference evidence="1" key="2">
    <citation type="journal article" date="2015" name="Fish Shellfish Immunol.">
        <title>Early steps in the European eel (Anguilla anguilla)-Vibrio vulnificus interaction in the gills: Role of the RtxA13 toxin.</title>
        <authorList>
            <person name="Callol A."/>
            <person name="Pajuelo D."/>
            <person name="Ebbesson L."/>
            <person name="Teles M."/>
            <person name="MacKenzie S."/>
            <person name="Amaro C."/>
        </authorList>
    </citation>
    <scope>NUCLEOTIDE SEQUENCE</scope>
</reference>
<organism evidence="1">
    <name type="scientific">Anguilla anguilla</name>
    <name type="common">European freshwater eel</name>
    <name type="synonym">Muraena anguilla</name>
    <dbReference type="NCBI Taxonomy" id="7936"/>
    <lineage>
        <taxon>Eukaryota</taxon>
        <taxon>Metazoa</taxon>
        <taxon>Chordata</taxon>
        <taxon>Craniata</taxon>
        <taxon>Vertebrata</taxon>
        <taxon>Euteleostomi</taxon>
        <taxon>Actinopterygii</taxon>
        <taxon>Neopterygii</taxon>
        <taxon>Teleostei</taxon>
        <taxon>Anguilliformes</taxon>
        <taxon>Anguillidae</taxon>
        <taxon>Anguilla</taxon>
    </lineage>
</organism>
<name>A0A0E9Q3L3_ANGAN</name>
<evidence type="ECO:0000313" key="1">
    <source>
        <dbReference type="EMBL" id="JAH10713.1"/>
    </source>
</evidence>
<dbReference type="EMBL" id="GBXM01097864">
    <property type="protein sequence ID" value="JAH10713.1"/>
    <property type="molecule type" value="Transcribed_RNA"/>
</dbReference>
<protein>
    <submittedName>
        <fullName evidence="1">Uncharacterized protein</fullName>
    </submittedName>
</protein>